<dbReference type="Pfam" id="PF12680">
    <property type="entry name" value="SnoaL_2"/>
    <property type="match status" value="1"/>
</dbReference>
<comment type="caution">
    <text evidence="2">The sequence shown here is derived from an EMBL/GenBank/DDBJ whole genome shotgun (WGS) entry which is preliminary data.</text>
</comment>
<evidence type="ECO:0000313" key="3">
    <source>
        <dbReference type="Proteomes" id="UP000646523"/>
    </source>
</evidence>
<gene>
    <name evidence="2" type="ORF">GCM10012289_10460</name>
</gene>
<accession>A0A917YPX8</accession>
<reference evidence="2" key="1">
    <citation type="journal article" date="2014" name="Int. J. Syst. Evol. Microbiol.">
        <title>Complete genome sequence of Corynebacterium casei LMG S-19264T (=DSM 44701T), isolated from a smear-ripened cheese.</title>
        <authorList>
            <consortium name="US DOE Joint Genome Institute (JGI-PGF)"/>
            <person name="Walter F."/>
            <person name="Albersmeier A."/>
            <person name="Kalinowski J."/>
            <person name="Ruckert C."/>
        </authorList>
    </citation>
    <scope>NUCLEOTIDE SEQUENCE</scope>
    <source>
        <strain evidence="2">CGMCC 4.7368</strain>
    </source>
</reference>
<dbReference type="InterPro" id="IPR037401">
    <property type="entry name" value="SnoaL-like"/>
</dbReference>
<sequence>MHPFRAAVEARDMAAAVALLADDVVFHSPVVFKPYRGRDTVAPILHAVQRVFEDFRYVREVGADDAPDHALVFRARIGEREIEGVDLLHLAEGGSVAELTVMVRPLTAAQAPAEAMRAQLTAGKGGIGA</sequence>
<organism evidence="2 3">
    <name type="scientific">Nonomuraea cavernae</name>
    <dbReference type="NCBI Taxonomy" id="2045107"/>
    <lineage>
        <taxon>Bacteria</taxon>
        <taxon>Bacillati</taxon>
        <taxon>Actinomycetota</taxon>
        <taxon>Actinomycetes</taxon>
        <taxon>Streptosporangiales</taxon>
        <taxon>Streptosporangiaceae</taxon>
        <taxon>Nonomuraea</taxon>
    </lineage>
</organism>
<dbReference type="EMBL" id="BMNH01000002">
    <property type="protein sequence ID" value="GGO63427.1"/>
    <property type="molecule type" value="Genomic_DNA"/>
</dbReference>
<dbReference type="Proteomes" id="UP000646523">
    <property type="component" value="Unassembled WGS sequence"/>
</dbReference>
<evidence type="ECO:0000313" key="2">
    <source>
        <dbReference type="EMBL" id="GGO63427.1"/>
    </source>
</evidence>
<name>A0A917YPX8_9ACTN</name>
<evidence type="ECO:0000259" key="1">
    <source>
        <dbReference type="Pfam" id="PF12680"/>
    </source>
</evidence>
<keyword evidence="3" id="KW-1185">Reference proteome</keyword>
<feature type="domain" description="SnoaL-like" evidence="1">
    <location>
        <begin position="4"/>
        <end position="98"/>
    </location>
</feature>
<dbReference type="RefSeq" id="WP_189122805.1">
    <property type="nucleotide sequence ID" value="NZ_BMNH01000002.1"/>
</dbReference>
<dbReference type="Gene3D" id="3.10.450.50">
    <property type="match status" value="1"/>
</dbReference>
<dbReference type="SUPFAM" id="SSF54427">
    <property type="entry name" value="NTF2-like"/>
    <property type="match status" value="1"/>
</dbReference>
<reference evidence="2" key="2">
    <citation type="submission" date="2020-09" db="EMBL/GenBank/DDBJ databases">
        <authorList>
            <person name="Sun Q."/>
            <person name="Zhou Y."/>
        </authorList>
    </citation>
    <scope>NUCLEOTIDE SEQUENCE</scope>
    <source>
        <strain evidence="2">CGMCC 4.7368</strain>
    </source>
</reference>
<protein>
    <submittedName>
        <fullName evidence="2">Membrane protein</fullName>
    </submittedName>
</protein>
<proteinExistence type="predicted"/>
<dbReference type="InterPro" id="IPR032710">
    <property type="entry name" value="NTF2-like_dom_sf"/>
</dbReference>
<dbReference type="AlphaFoldDB" id="A0A917YPX8"/>